<reference evidence="1" key="1">
    <citation type="journal article" date="2014" name="PLoS ONE">
        <title>Transcriptome-Based Identification of ABC Transporters in the Western Tarnished Plant Bug Lygus hesperus.</title>
        <authorList>
            <person name="Hull J.J."/>
            <person name="Chaney K."/>
            <person name="Geib S.M."/>
            <person name="Fabrick J.A."/>
            <person name="Brent C.S."/>
            <person name="Walsh D."/>
            <person name="Lavine L.C."/>
        </authorList>
    </citation>
    <scope>NUCLEOTIDE SEQUENCE</scope>
</reference>
<sequence length="352" mass="40596">MMEKVVVKRPRHFDLAVRSLYSQSLFSSSTQNLELSGRGVPLMSSSSSNNVVFRGRGRPVFIPQEILDQQVRRPVSTAPPPLPSHNSDLAQFTPLFSGKQVDDFKIYRIMETYIFKEARGLQDLQKMMQRLTELALECHRNVPTICKYLYVFSQDPKGSDLRNAFFSNLESDFLNRAELRKREGPVRYRNFIKWVMSAAHHYRNLLYAPFDELMLSLLELANEISEFNDADDIPLYVTLILRFYYYTSLPCSDGTDVSAKLGEEHMAAIVRARNHVRRRVAKGGLSAEHVNWLILLLEVTRTSPTIERDIAEYYGDILPGFALLLPESLRIRLPEGCPRLRHLEHISRFVSR</sequence>
<organism evidence="1">
    <name type="scientific">Lygus hesperus</name>
    <name type="common">Western plant bug</name>
    <dbReference type="NCBI Taxonomy" id="30085"/>
    <lineage>
        <taxon>Eukaryota</taxon>
        <taxon>Metazoa</taxon>
        <taxon>Ecdysozoa</taxon>
        <taxon>Arthropoda</taxon>
        <taxon>Hexapoda</taxon>
        <taxon>Insecta</taxon>
        <taxon>Pterygota</taxon>
        <taxon>Neoptera</taxon>
        <taxon>Paraneoptera</taxon>
        <taxon>Hemiptera</taxon>
        <taxon>Heteroptera</taxon>
        <taxon>Panheteroptera</taxon>
        <taxon>Cimicomorpha</taxon>
        <taxon>Miridae</taxon>
        <taxon>Mirini</taxon>
        <taxon>Lygus</taxon>
    </lineage>
</organism>
<protein>
    <submittedName>
        <fullName evidence="1">Phytoene dehydrogenase</fullName>
    </submittedName>
</protein>
<dbReference type="EMBL" id="GBRD01006901">
    <property type="protein sequence ID" value="JAG58920.1"/>
    <property type="molecule type" value="Transcribed_RNA"/>
</dbReference>
<gene>
    <name evidence="1" type="primary">al-1_1</name>
    <name evidence="1" type="ORF">CM83_56556</name>
</gene>
<reference evidence="1" key="2">
    <citation type="submission" date="2014-07" db="EMBL/GenBank/DDBJ databases">
        <authorList>
            <person name="Hull J."/>
        </authorList>
    </citation>
    <scope>NUCLEOTIDE SEQUENCE</scope>
</reference>
<dbReference type="EMBL" id="GBHO01018834">
    <property type="protein sequence ID" value="JAG24770.1"/>
    <property type="molecule type" value="Transcribed_RNA"/>
</dbReference>
<dbReference type="EMBL" id="GBRD01010075">
    <property type="protein sequence ID" value="JAG55749.1"/>
    <property type="molecule type" value="Transcribed_RNA"/>
</dbReference>
<reference evidence="2" key="3">
    <citation type="submission" date="2014-09" db="EMBL/GenBank/DDBJ databases">
        <authorList>
            <person name="Magalhaes I.L.F."/>
            <person name="Oliveira U."/>
            <person name="Santos F.R."/>
            <person name="Vidigal T.H.D.A."/>
            <person name="Brescovit A.D."/>
            <person name="Santos A.J."/>
        </authorList>
    </citation>
    <scope>NUCLEOTIDE SEQUENCE</scope>
</reference>
<proteinExistence type="predicted"/>
<dbReference type="AlphaFoldDB" id="A0A0A9Y5G6"/>
<accession>A0A0A9Y5G6</accession>
<evidence type="ECO:0000313" key="2">
    <source>
        <dbReference type="EMBL" id="JAG55749.1"/>
    </source>
</evidence>
<name>A0A0A9Y5G6_LYGHE</name>
<evidence type="ECO:0000313" key="1">
    <source>
        <dbReference type="EMBL" id="JAG24770.1"/>
    </source>
</evidence>